<dbReference type="PATRIC" id="fig|1384054.3.peg.2552"/>
<evidence type="ECO:0000313" key="3">
    <source>
        <dbReference type="Proteomes" id="UP000029392"/>
    </source>
</evidence>
<organism evidence="2 3">
    <name type="scientific">Arenimonas malthae CC-JY-1</name>
    <dbReference type="NCBI Taxonomy" id="1384054"/>
    <lineage>
        <taxon>Bacteria</taxon>
        <taxon>Pseudomonadati</taxon>
        <taxon>Pseudomonadota</taxon>
        <taxon>Gammaproteobacteria</taxon>
        <taxon>Lysobacterales</taxon>
        <taxon>Lysobacteraceae</taxon>
        <taxon>Arenimonas</taxon>
    </lineage>
</organism>
<dbReference type="PANTHER" id="PTHR39594:SF1">
    <property type="entry name" value="PROTEIN YCHQ"/>
    <property type="match status" value="1"/>
</dbReference>
<name>A0A091AS85_9GAMM</name>
<dbReference type="EMBL" id="AVCH01000203">
    <property type="protein sequence ID" value="KFN42236.1"/>
    <property type="molecule type" value="Genomic_DNA"/>
</dbReference>
<feature type="transmembrane region" description="Helical" evidence="1">
    <location>
        <begin position="70"/>
        <end position="90"/>
    </location>
</feature>
<gene>
    <name evidence="2" type="ORF">N790_02905</name>
</gene>
<dbReference type="PANTHER" id="PTHR39594">
    <property type="entry name" value="PROTEIN YCHQ"/>
    <property type="match status" value="1"/>
</dbReference>
<accession>A0A091AS85</accession>
<feature type="transmembrane region" description="Helical" evidence="1">
    <location>
        <begin position="44"/>
        <end position="64"/>
    </location>
</feature>
<sequence>MLAFYLQIKMVHIAAVLASGGLFALRGALVLGGVKWAMAAPLRYLSYTIDTVLLTAALMLLTALKLNPFVVPWLSVKLGLLVVYVVLGSLALKRARSQRSRALFYAAALATFAFMYFVARAHHPLGLLQGLAS</sequence>
<dbReference type="Proteomes" id="UP000029392">
    <property type="component" value="Unassembled WGS sequence"/>
</dbReference>
<dbReference type="RefSeq" id="WP_043805105.1">
    <property type="nucleotide sequence ID" value="NZ_AVCH01000203.1"/>
</dbReference>
<keyword evidence="1" id="KW-0472">Membrane</keyword>
<dbReference type="STRING" id="1384054.N790_02905"/>
<evidence type="ECO:0008006" key="4">
    <source>
        <dbReference type="Google" id="ProtNLM"/>
    </source>
</evidence>
<dbReference type="AlphaFoldDB" id="A0A091AS85"/>
<dbReference type="OrthoDB" id="5588650at2"/>
<keyword evidence="3" id="KW-1185">Reference proteome</keyword>
<feature type="transmembrane region" description="Helical" evidence="1">
    <location>
        <begin position="12"/>
        <end position="32"/>
    </location>
</feature>
<dbReference type="PIRSF" id="PIRSF005610">
    <property type="entry name" value="SirB"/>
    <property type="match status" value="1"/>
</dbReference>
<proteinExistence type="predicted"/>
<dbReference type="eggNOG" id="COG3094">
    <property type="taxonomic scope" value="Bacteria"/>
</dbReference>
<dbReference type="Pfam" id="PF04247">
    <property type="entry name" value="SirB"/>
    <property type="match status" value="1"/>
</dbReference>
<comment type="caution">
    <text evidence="2">The sequence shown here is derived from an EMBL/GenBank/DDBJ whole genome shotgun (WGS) entry which is preliminary data.</text>
</comment>
<evidence type="ECO:0000313" key="2">
    <source>
        <dbReference type="EMBL" id="KFN42236.1"/>
    </source>
</evidence>
<protein>
    <recommendedName>
        <fullName evidence="4">Regulator SirB</fullName>
    </recommendedName>
</protein>
<evidence type="ECO:0000256" key="1">
    <source>
        <dbReference type="SAM" id="Phobius"/>
    </source>
</evidence>
<feature type="transmembrane region" description="Helical" evidence="1">
    <location>
        <begin position="102"/>
        <end position="119"/>
    </location>
</feature>
<reference evidence="2 3" key="1">
    <citation type="submission" date="2013-09" db="EMBL/GenBank/DDBJ databases">
        <title>Genome sequencing of Arenimonas malthae.</title>
        <authorList>
            <person name="Chen F."/>
            <person name="Wang G."/>
        </authorList>
    </citation>
    <scope>NUCLEOTIDE SEQUENCE [LARGE SCALE GENOMIC DNA]</scope>
    <source>
        <strain evidence="2 3">CC-JY-1</strain>
    </source>
</reference>
<keyword evidence="1" id="KW-0812">Transmembrane</keyword>
<keyword evidence="1" id="KW-1133">Transmembrane helix</keyword>
<dbReference type="InterPro" id="IPR007360">
    <property type="entry name" value="SirB"/>
</dbReference>
<dbReference type="GO" id="GO:0005886">
    <property type="term" value="C:plasma membrane"/>
    <property type="evidence" value="ECO:0007669"/>
    <property type="project" value="TreeGrafter"/>
</dbReference>